<evidence type="ECO:0000313" key="4">
    <source>
        <dbReference type="EMBL" id="MEA9356718.1"/>
    </source>
</evidence>
<evidence type="ECO:0000256" key="1">
    <source>
        <dbReference type="ARBA" id="ARBA00023125"/>
    </source>
</evidence>
<keyword evidence="5" id="KW-1185">Reference proteome</keyword>
<dbReference type="PANTHER" id="PTHR41251">
    <property type="entry name" value="NON-HOMOLOGOUS END JOINING PROTEIN KU"/>
    <property type="match status" value="1"/>
</dbReference>
<dbReference type="PIRSF" id="PIRSF006493">
    <property type="entry name" value="Prok_Ku"/>
    <property type="match status" value="1"/>
</dbReference>
<dbReference type="SUPFAM" id="SSF100939">
    <property type="entry name" value="SPOC domain-like"/>
    <property type="match status" value="1"/>
</dbReference>
<keyword evidence="1 2" id="KW-0238">DNA-binding</keyword>
<dbReference type="EMBL" id="JAYGJQ010000002">
    <property type="protein sequence ID" value="MEA9356718.1"/>
    <property type="molecule type" value="Genomic_DNA"/>
</dbReference>
<organism evidence="4 5">
    <name type="scientific">Bacteriovorax antarcticus</name>
    <dbReference type="NCBI Taxonomy" id="3088717"/>
    <lineage>
        <taxon>Bacteria</taxon>
        <taxon>Pseudomonadati</taxon>
        <taxon>Bdellovibrionota</taxon>
        <taxon>Bacteriovoracia</taxon>
        <taxon>Bacteriovoracales</taxon>
        <taxon>Bacteriovoracaceae</taxon>
        <taxon>Bacteriovorax</taxon>
    </lineage>
</organism>
<sequence length="284" mass="32832">MARGIWNGAISFGLLNIPVAVMSSKEEERLSFKMLDKRNNSPIGYKQYNKATGKEVERKNIEKAYEYKKNQFVLVTEEDFLKANPKATKTIDIEDFVSLEEVDILLFEKPYYLIPGKNGEKGYVLLRKILEDTKKVAVAKFVLRSKQHLVAVMARGDYLILEMLRFSHEIQEVHEADYLDDFHLDKIKVSPKEMKAAKTLVDEMTAKWKPDQYKDTYQDELLKYIKKKIKAGDVEDVAEPEEDIKATNTNVLDLMPFLEKSLRAGKSKKIAHKKIIKRARKARA</sequence>
<comment type="caution">
    <text evidence="4">The sequence shown here is derived from an EMBL/GenBank/DDBJ whole genome shotgun (WGS) entry which is preliminary data.</text>
</comment>
<dbReference type="InterPro" id="IPR006164">
    <property type="entry name" value="DNA_bd_Ku70/Ku80"/>
</dbReference>
<keyword evidence="2" id="KW-0234">DNA repair</keyword>
<dbReference type="RefSeq" id="WP_323576586.1">
    <property type="nucleotide sequence ID" value="NZ_JAYGJQ010000002.1"/>
</dbReference>
<evidence type="ECO:0000256" key="2">
    <source>
        <dbReference type="HAMAP-Rule" id="MF_01875"/>
    </source>
</evidence>
<comment type="similarity">
    <text evidence="2">Belongs to the prokaryotic Ku family.</text>
</comment>
<proteinExistence type="inferred from homology"/>
<dbReference type="PANTHER" id="PTHR41251:SF1">
    <property type="entry name" value="NON-HOMOLOGOUS END JOINING PROTEIN KU"/>
    <property type="match status" value="1"/>
</dbReference>
<comment type="subunit">
    <text evidence="2">Homodimer. Interacts with LigD.</text>
</comment>
<dbReference type="Proteomes" id="UP001302274">
    <property type="component" value="Unassembled WGS sequence"/>
</dbReference>
<keyword evidence="2" id="KW-0227">DNA damage</keyword>
<dbReference type="InterPro" id="IPR016194">
    <property type="entry name" value="SPOC-like_C_dom_sf"/>
</dbReference>
<feature type="domain" description="Ku" evidence="3">
    <location>
        <begin position="53"/>
        <end position="181"/>
    </location>
</feature>
<evidence type="ECO:0000259" key="3">
    <source>
        <dbReference type="SMART" id="SM00559"/>
    </source>
</evidence>
<keyword evidence="2" id="KW-0233">DNA recombination</keyword>
<protein>
    <recommendedName>
        <fullName evidence="2">Non-homologous end joining protein Ku</fullName>
    </recommendedName>
</protein>
<reference evidence="4 5" key="1">
    <citation type="submission" date="2023-11" db="EMBL/GenBank/DDBJ databases">
        <title>A Novel Polar Bacteriovorax (B. antarcticus) Isolated from the Biocrust in Antarctica.</title>
        <authorList>
            <person name="Mun W."/>
            <person name="Choi S.Y."/>
            <person name="Mitchell R.J."/>
        </authorList>
    </citation>
    <scope>NUCLEOTIDE SEQUENCE [LARGE SCALE GENOMIC DNA]</scope>
    <source>
        <strain evidence="4 5">PP10</strain>
    </source>
</reference>
<evidence type="ECO:0000313" key="5">
    <source>
        <dbReference type="Proteomes" id="UP001302274"/>
    </source>
</evidence>
<dbReference type="InterPro" id="IPR009187">
    <property type="entry name" value="Prok_Ku"/>
</dbReference>
<gene>
    <name evidence="2" type="primary">ku</name>
    <name evidence="4" type="ORF">SHI21_10905</name>
</gene>
<dbReference type="HAMAP" id="MF_01875">
    <property type="entry name" value="Prokaryotic_Ku"/>
    <property type="match status" value="1"/>
</dbReference>
<dbReference type="Gene3D" id="2.40.290.10">
    <property type="match status" value="1"/>
</dbReference>
<dbReference type="Pfam" id="PF02735">
    <property type="entry name" value="Ku"/>
    <property type="match status" value="1"/>
</dbReference>
<dbReference type="NCBIfam" id="TIGR02772">
    <property type="entry name" value="Ku_bact"/>
    <property type="match status" value="1"/>
</dbReference>
<dbReference type="SMART" id="SM00559">
    <property type="entry name" value="Ku78"/>
    <property type="match status" value="1"/>
</dbReference>
<name>A0ABU5VUI4_9BACT</name>
<comment type="function">
    <text evidence="2">With LigD forms a non-homologous end joining (NHEJ) DNA repair enzyme, which repairs dsDNA breaks with reduced fidelity. Binds linear dsDNA with 5'- and 3'- overhangs but not closed circular dsDNA nor ssDNA. Recruits and stimulates the ligase activity of LigD.</text>
</comment>
<accession>A0ABU5VUI4</accession>